<evidence type="ECO:0000313" key="4">
    <source>
        <dbReference type="EMBL" id="PHV67756.1"/>
    </source>
</evidence>
<feature type="domain" description="Solute-binding protein family 5" evidence="3">
    <location>
        <begin position="89"/>
        <end position="437"/>
    </location>
</feature>
<sequence>MMRTRALLAASLAMVCGTAVVAGCSEDAEFSVNYLIDGAVTTYNTETLNGGIGGGQMALARVLPGFSYLGPDGRVIADTDVGTATPQPVDPSRLTVIYQINPRAVYSDGVPLTCDAMTLAWAAHSGRFSGFEPVTTAGYRDIERVECTPGAKTATVTFRPGRAYRDWKGLFGAGTLIPPQVVARASGVPDVVGPISRGDRRVLGQMARIWNTGLSMTPGDFESADFPALGPYRVQDYTRDGGLVLSANDRWWGQPAGEQQLTLWPRSTAMSDDFADGKGDSKVDVLDIGAGTYGAVDPVPRRQSSTTAAPPPGPMPPASLGVERIVMAGRGVFATSAARRAFAACVPRDGLAREFGRGAPIANNHLLGPGDLLTGALDAEFGRDYLRADPERAAREARESGAGAAMTVRIGYLGPDMRRGQMVAAITASCQRAGITVVDAASDTIGPASLGAEVDALITASGNGFAATGAADPIRDSYAFHRSDPSNIGRYSNARVSALIDQLAVTVRPAGQLPLLREIELLLWQDMPALPLFVEPRTRLSGDNVDNVMPGNARVGTGWNIDRWMLSDT</sequence>
<evidence type="ECO:0000313" key="5">
    <source>
        <dbReference type="Proteomes" id="UP000225108"/>
    </source>
</evidence>
<evidence type="ECO:0000259" key="3">
    <source>
        <dbReference type="Pfam" id="PF00496"/>
    </source>
</evidence>
<feature type="signal peptide" evidence="2">
    <location>
        <begin position="1"/>
        <end position="22"/>
    </location>
</feature>
<dbReference type="InterPro" id="IPR000914">
    <property type="entry name" value="SBP_5_dom"/>
</dbReference>
<dbReference type="Gene3D" id="3.40.190.10">
    <property type="entry name" value="Periplasmic binding protein-like II"/>
    <property type="match status" value="1"/>
</dbReference>
<accession>A0A2G3PPR9</accession>
<name>A0A2G3PPR9_WILMA</name>
<dbReference type="GO" id="GO:0015833">
    <property type="term" value="P:peptide transport"/>
    <property type="evidence" value="ECO:0007669"/>
    <property type="project" value="TreeGrafter"/>
</dbReference>
<comment type="caution">
    <text evidence="4">The sequence shown here is derived from an EMBL/GenBank/DDBJ whole genome shotgun (WGS) entry which is preliminary data.</text>
</comment>
<dbReference type="PROSITE" id="PS51257">
    <property type="entry name" value="PROKAR_LIPOPROTEIN"/>
    <property type="match status" value="1"/>
</dbReference>
<keyword evidence="2" id="KW-0732">Signal</keyword>
<dbReference type="PANTHER" id="PTHR30290">
    <property type="entry name" value="PERIPLASMIC BINDING COMPONENT OF ABC TRANSPORTER"/>
    <property type="match status" value="1"/>
</dbReference>
<evidence type="ECO:0000256" key="1">
    <source>
        <dbReference type="SAM" id="MobiDB-lite"/>
    </source>
</evidence>
<dbReference type="InterPro" id="IPR039424">
    <property type="entry name" value="SBP_5"/>
</dbReference>
<feature type="region of interest" description="Disordered" evidence="1">
    <location>
        <begin position="296"/>
        <end position="317"/>
    </location>
</feature>
<reference evidence="4 5" key="1">
    <citation type="submission" date="2017-10" db="EMBL/GenBank/DDBJ databases">
        <title>The draft genome sequence of Williamsia sp. BULT 1.1 isolated from the semi-arid grassland soils from South Africa.</title>
        <authorList>
            <person name="Kabwe M.H."/>
            <person name="Govender N."/>
            <person name="Mutseka Lunga P."/>
            <person name="Vikram S."/>
            <person name="Makhalanyane T.P."/>
        </authorList>
    </citation>
    <scope>NUCLEOTIDE SEQUENCE [LARGE SCALE GENOMIC DNA]</scope>
    <source>
        <strain evidence="4 5">BULT 1.1</strain>
    </source>
</reference>
<dbReference type="Gene3D" id="3.10.105.10">
    <property type="entry name" value="Dipeptide-binding Protein, Domain 3"/>
    <property type="match status" value="1"/>
</dbReference>
<dbReference type="EMBL" id="PEBD01000005">
    <property type="protein sequence ID" value="PHV67756.1"/>
    <property type="molecule type" value="Genomic_DNA"/>
</dbReference>
<dbReference type="GO" id="GO:1904680">
    <property type="term" value="F:peptide transmembrane transporter activity"/>
    <property type="evidence" value="ECO:0007669"/>
    <property type="project" value="TreeGrafter"/>
</dbReference>
<organism evidence="4 5">
    <name type="scientific">Williamsia marianensis</name>
    <dbReference type="NCBI Taxonomy" id="85044"/>
    <lineage>
        <taxon>Bacteria</taxon>
        <taxon>Bacillati</taxon>
        <taxon>Actinomycetota</taxon>
        <taxon>Actinomycetes</taxon>
        <taxon>Mycobacteriales</taxon>
        <taxon>Nocardiaceae</taxon>
        <taxon>Williamsia</taxon>
    </lineage>
</organism>
<feature type="chain" id="PRO_5038840115" evidence="2">
    <location>
        <begin position="23"/>
        <end position="569"/>
    </location>
</feature>
<dbReference type="PANTHER" id="PTHR30290:SF65">
    <property type="entry name" value="MONOACYL PHOSPHATIDYLINOSITOL TETRAMANNOSIDE-BINDING PROTEIN LPQW-RELATED"/>
    <property type="match status" value="1"/>
</dbReference>
<evidence type="ECO:0000256" key="2">
    <source>
        <dbReference type="SAM" id="SignalP"/>
    </source>
</evidence>
<gene>
    <name evidence="4" type="ORF">CSW57_08900</name>
</gene>
<protein>
    <submittedName>
        <fullName evidence="4">ABC transporter substrate-binding protein</fullName>
    </submittedName>
</protein>
<dbReference type="Proteomes" id="UP000225108">
    <property type="component" value="Unassembled WGS sequence"/>
</dbReference>
<dbReference type="Gene3D" id="3.90.76.10">
    <property type="entry name" value="Dipeptide-binding Protein, Domain 1"/>
    <property type="match status" value="1"/>
</dbReference>
<dbReference type="SUPFAM" id="SSF53850">
    <property type="entry name" value="Periplasmic binding protein-like II"/>
    <property type="match status" value="1"/>
</dbReference>
<proteinExistence type="predicted"/>
<dbReference type="Pfam" id="PF00496">
    <property type="entry name" value="SBP_bac_5"/>
    <property type="match status" value="1"/>
</dbReference>
<dbReference type="AlphaFoldDB" id="A0A2G3PPR9"/>